<proteinExistence type="predicted"/>
<accession>A0ABR5TLS9</accession>
<keyword evidence="2" id="KW-1185">Reference proteome</keyword>
<protein>
    <submittedName>
        <fullName evidence="1">Uncharacterized protein</fullName>
    </submittedName>
</protein>
<organism evidence="1 2">
    <name type="scientific">Gemelliphila asaccharolytica</name>
    <dbReference type="NCBI Taxonomy" id="502393"/>
    <lineage>
        <taxon>Bacteria</taxon>
        <taxon>Bacillati</taxon>
        <taxon>Bacillota</taxon>
        <taxon>Bacilli</taxon>
        <taxon>Bacillales</taxon>
        <taxon>Gemellaceae</taxon>
        <taxon>Gemelliphila</taxon>
    </lineage>
</organism>
<reference evidence="1 2" key="1">
    <citation type="submission" date="2016-01" db="EMBL/GenBank/DDBJ databases">
        <authorList>
            <person name="Mitreva M."/>
            <person name="Pepin K.H."/>
            <person name="Mihindukulasuriya K.A."/>
            <person name="Fulton R."/>
            <person name="Fronick C."/>
            <person name="O'Laughlin M."/>
            <person name="Miner T."/>
            <person name="Herter B."/>
            <person name="Rosa B.A."/>
            <person name="Cordes M."/>
            <person name="Tomlinson C."/>
            <person name="Wollam A."/>
            <person name="Palsikar V.B."/>
            <person name="Mardis E.R."/>
            <person name="Wilson R.K."/>
        </authorList>
    </citation>
    <scope>NUCLEOTIDE SEQUENCE [LARGE SCALE GENOMIC DNA]</scope>
    <source>
        <strain evidence="1 2">KA00071</strain>
    </source>
</reference>
<comment type="caution">
    <text evidence="1">The sequence shown here is derived from an EMBL/GenBank/DDBJ whole genome shotgun (WGS) entry which is preliminary data.</text>
</comment>
<dbReference type="Proteomes" id="UP000070467">
    <property type="component" value="Unassembled WGS sequence"/>
</dbReference>
<evidence type="ECO:0000313" key="1">
    <source>
        <dbReference type="EMBL" id="KXB57993.1"/>
    </source>
</evidence>
<dbReference type="EMBL" id="LSDB01000023">
    <property type="protein sequence ID" value="KXB57993.1"/>
    <property type="molecule type" value="Genomic_DNA"/>
</dbReference>
<name>A0ABR5TLS9_9BACL</name>
<sequence length="39" mass="4360">MTINKIYANILMLEWLPLLQPLLKGISVIISNHPAKGES</sequence>
<gene>
    <name evidence="1" type="ORF">HMPREF1871_00659</name>
</gene>
<evidence type="ECO:0000313" key="2">
    <source>
        <dbReference type="Proteomes" id="UP000070467"/>
    </source>
</evidence>